<evidence type="ECO:0000313" key="2">
    <source>
        <dbReference type="EMBL" id="OQP54459.1"/>
    </source>
</evidence>
<proteinExistence type="predicted"/>
<dbReference type="EMBL" id="LWBP01000207">
    <property type="protein sequence ID" value="OQP54459.1"/>
    <property type="molecule type" value="Genomic_DNA"/>
</dbReference>
<feature type="domain" description="Methyltransferase" evidence="1">
    <location>
        <begin position="41"/>
        <end position="168"/>
    </location>
</feature>
<name>A0A1V9F7S7_9BACT</name>
<dbReference type="Proteomes" id="UP000192276">
    <property type="component" value="Unassembled WGS sequence"/>
</dbReference>
<gene>
    <name evidence="2" type="ORF">A4R26_27680</name>
</gene>
<dbReference type="STRING" id="550983.A4R26_27680"/>
<sequence length="240" mass="27216">MSSPGWDNFWKGQRKSFYAVMKMATGYFVSKVEKLYHLKPTDEIFDYGCGPGFVADSLARKKIRITGADINEFFIDECRKNHPGSLFTVITTDITTNQKILGEQLKGKQFDYIILLSVAQYLRAISDLEEIIKLLGAYMKPQGMIIVSDVLDENTSSIKDAFSLFTHCIRKGRIGAFAGFISYLMFSDYRTVSKQTKLLQVPEQAMRELAARNKLSCEKVHGLTIQKSRSNYILSFTPAK</sequence>
<reference evidence="3" key="1">
    <citation type="submission" date="2016-04" db="EMBL/GenBank/DDBJ databases">
        <authorList>
            <person name="Chen L."/>
            <person name="Zhuang W."/>
            <person name="Wang G."/>
        </authorList>
    </citation>
    <scope>NUCLEOTIDE SEQUENCE [LARGE SCALE GENOMIC DNA]</scope>
    <source>
        <strain evidence="3">208</strain>
    </source>
</reference>
<comment type="caution">
    <text evidence="2">The sequence shown here is derived from an EMBL/GenBank/DDBJ whole genome shotgun (WGS) entry which is preliminary data.</text>
</comment>
<evidence type="ECO:0000313" key="3">
    <source>
        <dbReference type="Proteomes" id="UP000192276"/>
    </source>
</evidence>
<dbReference type="PANTHER" id="PTHR43861">
    <property type="entry name" value="TRANS-ACONITATE 2-METHYLTRANSFERASE-RELATED"/>
    <property type="match status" value="1"/>
</dbReference>
<dbReference type="RefSeq" id="WP_081169288.1">
    <property type="nucleotide sequence ID" value="NZ_LWBP01000207.1"/>
</dbReference>
<accession>A0A1V9F7S7</accession>
<dbReference type="SUPFAM" id="SSF53335">
    <property type="entry name" value="S-adenosyl-L-methionine-dependent methyltransferases"/>
    <property type="match status" value="1"/>
</dbReference>
<dbReference type="Gene3D" id="3.40.50.150">
    <property type="entry name" value="Vaccinia Virus protein VP39"/>
    <property type="match status" value="1"/>
</dbReference>
<dbReference type="Pfam" id="PF13847">
    <property type="entry name" value="Methyltransf_31"/>
    <property type="match status" value="1"/>
</dbReference>
<protein>
    <recommendedName>
        <fullName evidence="1">Methyltransferase domain-containing protein</fullName>
    </recommendedName>
</protein>
<dbReference type="CDD" id="cd02440">
    <property type="entry name" value="AdoMet_MTases"/>
    <property type="match status" value="1"/>
</dbReference>
<evidence type="ECO:0000259" key="1">
    <source>
        <dbReference type="Pfam" id="PF13847"/>
    </source>
</evidence>
<dbReference type="InterPro" id="IPR025714">
    <property type="entry name" value="Methyltranfer_dom"/>
</dbReference>
<dbReference type="AlphaFoldDB" id="A0A1V9F7S7"/>
<dbReference type="InterPro" id="IPR029063">
    <property type="entry name" value="SAM-dependent_MTases_sf"/>
</dbReference>
<keyword evidence="3" id="KW-1185">Reference proteome</keyword>
<organism evidence="2 3">
    <name type="scientific">Niastella populi</name>
    <dbReference type="NCBI Taxonomy" id="550983"/>
    <lineage>
        <taxon>Bacteria</taxon>
        <taxon>Pseudomonadati</taxon>
        <taxon>Bacteroidota</taxon>
        <taxon>Chitinophagia</taxon>
        <taxon>Chitinophagales</taxon>
        <taxon>Chitinophagaceae</taxon>
        <taxon>Niastella</taxon>
    </lineage>
</organism>
<dbReference type="OrthoDB" id="9774345at2"/>